<name>A0A0P0A1N6_9RHOB</name>
<reference evidence="2 3" key="1">
    <citation type="submission" date="2015-05" db="EMBL/GenBank/DDBJ databases">
        <authorList>
            <person name="Wang D.B."/>
            <person name="Wang M."/>
        </authorList>
    </citation>
    <scope>NUCLEOTIDE SEQUENCE [LARGE SCALE GENOMIC DNA]</scope>
    <source>
        <strain evidence="2 3">IMCC 12053</strain>
    </source>
</reference>
<dbReference type="Gene3D" id="3.10.620.30">
    <property type="match status" value="1"/>
</dbReference>
<evidence type="ECO:0000259" key="1">
    <source>
        <dbReference type="Pfam" id="PF08379"/>
    </source>
</evidence>
<keyword evidence="2" id="KW-0378">Hydrolase</keyword>
<evidence type="ECO:0000313" key="2">
    <source>
        <dbReference type="EMBL" id="ALI54114.1"/>
    </source>
</evidence>
<gene>
    <name evidence="2" type="ORF">IMCC12053_164</name>
</gene>
<accession>A0A0P0A1N6</accession>
<feature type="domain" description="Bacterial transglutaminase-like N-terminal" evidence="1">
    <location>
        <begin position="3"/>
        <end position="81"/>
    </location>
</feature>
<proteinExistence type="predicted"/>
<sequence>MKLRISHKTTYSYDAPVVYGLQKVRLTPISDHQQTVVDWHIAIEGGTQEFEFEDQYGNRCVLVQAHDGASEISLTVSGNVQTHKTDGVYGKIYGVIPLWHFRQDTTRTNAGPRVSRLSKRITNPAGDLAELHALCADIRNEVPYTQAVTDVTTTAEEALTRGGGVCQDHADIYRRPAPCRHGVPLCQWLPDDGRQSRSRCHSCMGRGAYRGVWLGRF</sequence>
<dbReference type="EMBL" id="CP012023">
    <property type="protein sequence ID" value="ALI54114.1"/>
    <property type="molecule type" value="Genomic_DNA"/>
</dbReference>
<dbReference type="AlphaFoldDB" id="A0A0P0A1N6"/>
<dbReference type="PANTHER" id="PTHR33490:SF6">
    <property type="entry name" value="SLL1049 PROTEIN"/>
    <property type="match status" value="1"/>
</dbReference>
<keyword evidence="2" id="KW-0645">Protease</keyword>
<dbReference type="Pfam" id="PF08379">
    <property type="entry name" value="Bact_transglu_N"/>
    <property type="match status" value="1"/>
</dbReference>
<dbReference type="SUPFAM" id="SSF54001">
    <property type="entry name" value="Cysteine proteinases"/>
    <property type="match status" value="1"/>
</dbReference>
<dbReference type="PANTHER" id="PTHR33490">
    <property type="entry name" value="BLR5614 PROTEIN-RELATED"/>
    <property type="match status" value="1"/>
</dbReference>
<keyword evidence="3" id="KW-1185">Reference proteome</keyword>
<dbReference type="InterPro" id="IPR038765">
    <property type="entry name" value="Papain-like_cys_pep_sf"/>
</dbReference>
<dbReference type="GO" id="GO:0008233">
    <property type="term" value="F:peptidase activity"/>
    <property type="evidence" value="ECO:0007669"/>
    <property type="project" value="UniProtKB-KW"/>
</dbReference>
<dbReference type="GO" id="GO:0006508">
    <property type="term" value="P:proteolysis"/>
    <property type="evidence" value="ECO:0007669"/>
    <property type="project" value="UniProtKB-KW"/>
</dbReference>
<dbReference type="Proteomes" id="UP000064920">
    <property type="component" value="Chromosome"/>
</dbReference>
<dbReference type="InterPro" id="IPR013589">
    <property type="entry name" value="Bac_transglu_N"/>
</dbReference>
<dbReference type="KEGG" id="cmar:IMCC12053_164"/>
<protein>
    <submittedName>
        <fullName evidence="2">Protein containing transglutaminase-like domain, putative cysteine protease</fullName>
    </submittedName>
</protein>
<organism evidence="2 3">
    <name type="scientific">Celeribacter marinus</name>
    <dbReference type="NCBI Taxonomy" id="1397108"/>
    <lineage>
        <taxon>Bacteria</taxon>
        <taxon>Pseudomonadati</taxon>
        <taxon>Pseudomonadota</taxon>
        <taxon>Alphaproteobacteria</taxon>
        <taxon>Rhodobacterales</taxon>
        <taxon>Roseobacteraceae</taxon>
        <taxon>Celeribacter</taxon>
    </lineage>
</organism>
<evidence type="ECO:0000313" key="3">
    <source>
        <dbReference type="Proteomes" id="UP000064920"/>
    </source>
</evidence>
<dbReference type="STRING" id="1397108.IMCC12053_164"/>